<dbReference type="GeneID" id="28802891"/>
<protein>
    <submittedName>
        <fullName evidence="3">Antirepressor</fullName>
    </submittedName>
</protein>
<evidence type="ECO:0000259" key="2">
    <source>
        <dbReference type="Pfam" id="PF02498"/>
    </source>
</evidence>
<dbReference type="RefSeq" id="YP_009276578.1">
    <property type="nucleotide sequence ID" value="NC_030942.1"/>
</dbReference>
<reference evidence="4" key="1">
    <citation type="submission" date="2016-03" db="EMBL/GenBank/DDBJ databases">
        <authorList>
            <person name="Ploux O."/>
        </authorList>
    </citation>
    <scope>NUCLEOTIDE SEQUENCE [LARGE SCALE GENOMIC DNA]</scope>
</reference>
<evidence type="ECO:0000313" key="3">
    <source>
        <dbReference type="EMBL" id="ANA85254.1"/>
    </source>
</evidence>
<dbReference type="KEGG" id="vg:28802891"/>
<gene>
    <name evidence="3" type="primary">51</name>
    <name evidence="3" type="ORF">PBI_BRITBRAT_51</name>
</gene>
<name>A0A160DER3_9CAUD</name>
<dbReference type="Proteomes" id="UP000202279">
    <property type="component" value="Segment"/>
</dbReference>
<feature type="region of interest" description="Disordered" evidence="1">
    <location>
        <begin position="215"/>
        <end position="250"/>
    </location>
</feature>
<sequence>MPHNITPHDSDGSPFDAIRRVTPEGREYWSARDLMPMLGYDEWRKFDGAIDRARISASNAGYIVSDHFVGAAKVAASGPAAKDHHLSRYACYLIALNGDPRKPEIASAQNYFVIKTREAETATHTLGDPLDELELANNRVAKAVEIARGERIRAEKAERKLAVEEKHRKAIEGGDGIDPTTFGKKYFSDVRKTDFDAHLYDHGYLINQRNTRVRPDGEVRDGYDHRKPTAKGRQYFYPHDNGNHGGRRRFTPRVRPQMEIALRDALAAEGLPVNEHSTGLVLLTSDDMKELGA</sequence>
<dbReference type="OrthoDB" id="14622at10239"/>
<evidence type="ECO:0000313" key="4">
    <source>
        <dbReference type="Proteomes" id="UP000202279"/>
    </source>
</evidence>
<dbReference type="InterPro" id="IPR003497">
    <property type="entry name" value="BRO_N_domain"/>
</dbReference>
<accession>A0A160DER3</accession>
<dbReference type="EMBL" id="KU998233">
    <property type="protein sequence ID" value="ANA85254.1"/>
    <property type="molecule type" value="Genomic_DNA"/>
</dbReference>
<organism evidence="3 4">
    <name type="scientific">Gordonia phage BritBrat</name>
    <dbReference type="NCBI Taxonomy" id="1838064"/>
    <lineage>
        <taxon>Viruses</taxon>
        <taxon>Duplodnaviria</taxon>
        <taxon>Heunggongvirae</taxon>
        <taxon>Uroviricota</taxon>
        <taxon>Caudoviricetes</taxon>
        <taxon>Britbratvirus</taxon>
        <taxon>Britbratvirus britbrat</taxon>
    </lineage>
</organism>
<dbReference type="Pfam" id="PF02498">
    <property type="entry name" value="Bro-N"/>
    <property type="match status" value="1"/>
</dbReference>
<feature type="domain" description="Bro-N" evidence="2">
    <location>
        <begin position="18"/>
        <end position="108"/>
    </location>
</feature>
<feature type="compositionally biased region" description="Basic and acidic residues" evidence="1">
    <location>
        <begin position="215"/>
        <end position="227"/>
    </location>
</feature>
<evidence type="ECO:0000256" key="1">
    <source>
        <dbReference type="SAM" id="MobiDB-lite"/>
    </source>
</evidence>
<keyword evidence="4" id="KW-1185">Reference proteome</keyword>
<proteinExistence type="predicted"/>